<name>A0A217ERG9_BPGO3</name>
<dbReference type="EMBL" id="KY368640">
    <property type="protein sequence ID" value="APZ82710.1"/>
    <property type="molecule type" value="Genomic_DNA"/>
</dbReference>
<protein>
    <recommendedName>
        <fullName evidence="1">DUF7222 domain-containing protein</fullName>
    </recommendedName>
</protein>
<reference evidence="3" key="1">
    <citation type="journal article" date="2017" name="Viruses">
        <title>Characterization of Bacillus subtilis Viruses vB_BsuM-Goe2 and vB_BsuM-Goe3.</title>
        <authorList>
            <person name="Willms I.M."/>
            <person name="Hoppert M."/>
            <person name="Hertel R."/>
        </authorList>
    </citation>
    <scope>NUCLEOTIDE SEQUENCE [LARGE SCALE GENOMIC DNA]</scope>
</reference>
<keyword evidence="4" id="KW-1185">Reference proteome</keyword>
<feature type="domain" description="DUF7222" evidence="1">
    <location>
        <begin position="11"/>
        <end position="116"/>
    </location>
</feature>
<organism evidence="3 4">
    <name type="scientific">Bacillus phage vB_BsuM-Goe3</name>
    <dbReference type="NCBI Taxonomy" id="1933063"/>
    <lineage>
        <taxon>Viruses</taxon>
        <taxon>Duplodnaviria</taxon>
        <taxon>Heunggongvirae</taxon>
        <taxon>Uroviricota</taxon>
        <taxon>Caudoviricetes</taxon>
        <taxon>Herelleviridae</taxon>
        <taxon>Bastillevirinae</taxon>
        <taxon>Grisebachstrassevirus</taxon>
        <taxon>Grisebachstrassevirus goe3</taxon>
    </lineage>
</organism>
<evidence type="ECO:0000259" key="1">
    <source>
        <dbReference type="Pfam" id="PF23864"/>
    </source>
</evidence>
<dbReference type="Pfam" id="PF23864">
    <property type="entry name" value="DUF7222"/>
    <property type="match status" value="1"/>
</dbReference>
<organismHost>
    <name type="scientific">Bacillus subtilis</name>
    <dbReference type="NCBI Taxonomy" id="1423"/>
</organismHost>
<evidence type="ECO:0000313" key="3">
    <source>
        <dbReference type="EMBL" id="APZ82710.1"/>
    </source>
</evidence>
<gene>
    <name evidence="2" type="ORF">Goe3_c00800</name>
    <name evidence="3" type="ORF">Goe3_c24900</name>
</gene>
<dbReference type="InterPro" id="IPR055646">
    <property type="entry name" value="DUF7222"/>
</dbReference>
<dbReference type="Proteomes" id="UP000221795">
    <property type="component" value="Segment"/>
</dbReference>
<proteinExistence type="predicted"/>
<accession>A0A217ERG9</accession>
<sequence length="126" mass="14391">MTNNNIQWAIEILENGMSGFDREEKMNYLEDVTQHGCISGVVNAVIYTSDINDIFKDNTDDILERLTDISEEFGYDVLQSAMSNLNYEGDYTMFPTAAVWLIIENTAGMLLADLENEEDDEEEEEE</sequence>
<dbReference type="EMBL" id="KY368640">
    <property type="protein sequence ID" value="APZ82474.1"/>
    <property type="molecule type" value="Genomic_DNA"/>
</dbReference>
<evidence type="ECO:0000313" key="4">
    <source>
        <dbReference type="Proteomes" id="UP000221795"/>
    </source>
</evidence>
<evidence type="ECO:0000313" key="2">
    <source>
        <dbReference type="EMBL" id="APZ82474.1"/>
    </source>
</evidence>